<evidence type="ECO:0000313" key="2">
    <source>
        <dbReference type="EMBL" id="EWT07527.1"/>
    </source>
</evidence>
<keyword evidence="3" id="KW-1185">Reference proteome</keyword>
<dbReference type="SUPFAM" id="SSF52540">
    <property type="entry name" value="P-loop containing nucleoside triphosphate hydrolases"/>
    <property type="match status" value="1"/>
</dbReference>
<comment type="caution">
    <text evidence="2">The sequence shown here is derived from an EMBL/GenBank/DDBJ whole genome shotgun (WGS) entry which is preliminary data.</text>
</comment>
<dbReference type="AlphaFoldDB" id="W9GR68"/>
<protein>
    <recommendedName>
        <fullName evidence="1">Orc1-like AAA ATPase domain-containing protein</fullName>
    </recommendedName>
</protein>
<dbReference type="EMBL" id="AWQS01000010">
    <property type="protein sequence ID" value="EWT07527.1"/>
    <property type="molecule type" value="Genomic_DNA"/>
</dbReference>
<evidence type="ECO:0000313" key="3">
    <source>
        <dbReference type="Proteomes" id="UP000019494"/>
    </source>
</evidence>
<reference evidence="3" key="1">
    <citation type="submission" date="2013-08" db="EMBL/GenBank/DDBJ databases">
        <title>Intrasporangium oryzae NRRL B-24470.</title>
        <authorList>
            <person name="Liu H."/>
            <person name="Wang G."/>
        </authorList>
    </citation>
    <scope>NUCLEOTIDE SEQUENCE [LARGE SCALE GENOMIC DNA]</scope>
    <source>
        <strain evidence="3">Q5-1</strain>
    </source>
</reference>
<dbReference type="PATRIC" id="fig|584657.3.peg.517"/>
<evidence type="ECO:0000259" key="1">
    <source>
        <dbReference type="Pfam" id="PF13191"/>
    </source>
</evidence>
<proteinExistence type="predicted"/>
<dbReference type="Gene3D" id="3.40.50.300">
    <property type="entry name" value="P-loop containing nucleotide triphosphate hydrolases"/>
    <property type="match status" value="1"/>
</dbReference>
<feature type="domain" description="Orc1-like AAA ATPase" evidence="1">
    <location>
        <begin position="16"/>
        <end position="195"/>
    </location>
</feature>
<dbReference type="InterPro" id="IPR041664">
    <property type="entry name" value="AAA_16"/>
</dbReference>
<accession>W9GR68</accession>
<dbReference type="PANTHER" id="PTHR34301:SF8">
    <property type="entry name" value="ATPASE DOMAIN-CONTAINING PROTEIN"/>
    <property type="match status" value="1"/>
</dbReference>
<gene>
    <name evidence="2" type="ORF">N864_04220</name>
</gene>
<dbReference type="Pfam" id="PF13191">
    <property type="entry name" value="AAA_16"/>
    <property type="match status" value="1"/>
</dbReference>
<dbReference type="PANTHER" id="PTHR34301">
    <property type="entry name" value="DNA-BINDING PROTEIN-RELATED"/>
    <property type="match status" value="1"/>
</dbReference>
<organism evidence="2 3">
    <name type="scientific">Intrasporangium chromatireducens Q5-1</name>
    <dbReference type="NCBI Taxonomy" id="584657"/>
    <lineage>
        <taxon>Bacteria</taxon>
        <taxon>Bacillati</taxon>
        <taxon>Actinomycetota</taxon>
        <taxon>Actinomycetes</taxon>
        <taxon>Micrococcales</taxon>
        <taxon>Intrasporangiaceae</taxon>
        <taxon>Intrasporangium</taxon>
    </lineage>
</organism>
<sequence length="378" mass="40121">MPNPYRPGFNVPPPAFVGRDGVLASVREALDVAALDGRTPRPLILTGTRGVGKTVALGEGAALAAERLGWPTVHVEVRPRRPFTPLLLERLEAVRLDLEHTTKRGKLGPRVTGGKISASALGVGAEVNLERGAEGPTTADPVGEALAATMVVAMREGAGVVLTLDEAQLAARDELAGFTAVLQEHMGDDWPLVVIVAGLPSLRDPNRSVTYLERGEWQELGLLSASDARQALMEPAAEAGRPLDAAAADLLVEASGGYPYAVQLYGHHAWRASSGATRITVAHARRALDAARHELEDGLYVARWNDASPKEQEYLAAVATLIVRTGEATGPQVATALGKAQSQVSYLRDRLLKKGTLYAEGPRLLFLTPGMADWVAGR</sequence>
<dbReference type="InterPro" id="IPR027417">
    <property type="entry name" value="P-loop_NTPase"/>
</dbReference>
<dbReference type="Proteomes" id="UP000019494">
    <property type="component" value="Unassembled WGS sequence"/>
</dbReference>
<name>W9GR68_9MICO</name>